<accession>A0A7Y0HR03</accession>
<proteinExistence type="predicted"/>
<evidence type="ECO:0000313" key="2">
    <source>
        <dbReference type="Proteomes" id="UP000537131"/>
    </source>
</evidence>
<comment type="caution">
    <text evidence="1">The sequence shown here is derived from an EMBL/GenBank/DDBJ whole genome shotgun (WGS) entry which is preliminary data.</text>
</comment>
<gene>
    <name evidence="1" type="ORF">HBE96_17080</name>
</gene>
<reference evidence="1 2" key="1">
    <citation type="submission" date="2020-04" db="EMBL/GenBank/DDBJ databases">
        <authorList>
            <person name="Doyle D.A."/>
        </authorList>
    </citation>
    <scope>NUCLEOTIDE SEQUENCE [LARGE SCALE GENOMIC DNA]</scope>
    <source>
        <strain evidence="1 2">P21</strain>
    </source>
</reference>
<dbReference type="AlphaFoldDB" id="A0A7Y0HR03"/>
<dbReference type="GO" id="GO:0016829">
    <property type="term" value="F:lyase activity"/>
    <property type="evidence" value="ECO:0007669"/>
    <property type="project" value="InterPro"/>
</dbReference>
<sequence>MEVKMFKFEEDKTYSMPPFFGGTVFDAKLTATADILSLNFTMNTDDKTLNKFLPKGFELLKPELTISLCQLRACNWFVGGGYNLIQVQVPARFNGKHDQLEGVFPLVIWENNTIPIIGGREQSGQPKIFADIQDLHSYNNKYFTNASIFGETFLRLEMSDIKFWEKGKLEKAKAAGPIPNNVFGWRYIPKVDGPGAALNEPILYPQSTSIINGCCAKGSVEWIPNKKNVYNYIIKQLADLPVHGNISVNSVAGTVFMNALKGRVLR</sequence>
<protein>
    <submittedName>
        <fullName evidence="1">Acetoacetate decarboxylase family protein</fullName>
    </submittedName>
</protein>
<dbReference type="Gene3D" id="2.40.400.10">
    <property type="entry name" value="Acetoacetate decarboxylase-like"/>
    <property type="match status" value="1"/>
</dbReference>
<organism evidence="1 2">
    <name type="scientific">Clostridium muellerianum</name>
    <dbReference type="NCBI Taxonomy" id="2716538"/>
    <lineage>
        <taxon>Bacteria</taxon>
        <taxon>Bacillati</taxon>
        <taxon>Bacillota</taxon>
        <taxon>Clostridia</taxon>
        <taxon>Eubacteriales</taxon>
        <taxon>Clostridiaceae</taxon>
        <taxon>Clostridium</taxon>
    </lineage>
</organism>
<keyword evidence="2" id="KW-1185">Reference proteome</keyword>
<dbReference type="InterPro" id="IPR023375">
    <property type="entry name" value="ADC_dom_sf"/>
</dbReference>
<dbReference type="Pfam" id="PF06314">
    <property type="entry name" value="ADC"/>
    <property type="match status" value="1"/>
</dbReference>
<name>A0A7Y0HR03_9CLOT</name>
<dbReference type="Proteomes" id="UP000537131">
    <property type="component" value="Unassembled WGS sequence"/>
</dbReference>
<dbReference type="RefSeq" id="WP_169298923.1">
    <property type="nucleotide sequence ID" value="NZ_JABBNI010000036.1"/>
</dbReference>
<dbReference type="InterPro" id="IPR010451">
    <property type="entry name" value="Acetoacetate_decarboxylase"/>
</dbReference>
<dbReference type="SUPFAM" id="SSF160104">
    <property type="entry name" value="Acetoacetate decarboxylase-like"/>
    <property type="match status" value="1"/>
</dbReference>
<dbReference type="EMBL" id="JABBNI010000036">
    <property type="protein sequence ID" value="NMM64338.1"/>
    <property type="molecule type" value="Genomic_DNA"/>
</dbReference>
<reference evidence="1 2" key="2">
    <citation type="submission" date="2020-06" db="EMBL/GenBank/DDBJ databases">
        <title>Complete Genome Sequence of Clostridium muelleri sp. nov. P21T, an Acid-Alcohol Producing Acetogen Isolated from Old Hay.</title>
        <authorList>
            <person name="Duncan K.E."/>
            <person name="Tanner R.S."/>
        </authorList>
    </citation>
    <scope>NUCLEOTIDE SEQUENCE [LARGE SCALE GENOMIC DNA]</scope>
    <source>
        <strain evidence="1 2">P21</strain>
    </source>
</reference>
<evidence type="ECO:0000313" key="1">
    <source>
        <dbReference type="EMBL" id="NMM64338.1"/>
    </source>
</evidence>